<proteinExistence type="inferred from homology"/>
<accession>A0A0D9XLX9</accession>
<keyword evidence="5" id="KW-0325">Glycoprotein</keyword>
<dbReference type="EnsemblPlants" id="LPERR10G13040.1">
    <property type="protein sequence ID" value="LPERR10G13040.1"/>
    <property type="gene ID" value="LPERR10G13040"/>
</dbReference>
<evidence type="ECO:0000313" key="8">
    <source>
        <dbReference type="Proteomes" id="UP000032180"/>
    </source>
</evidence>
<dbReference type="Proteomes" id="UP000032180">
    <property type="component" value="Chromosome 10"/>
</dbReference>
<feature type="domain" description="Peptidase A1" evidence="6">
    <location>
        <begin position="1"/>
        <end position="352"/>
    </location>
</feature>
<dbReference type="AlphaFoldDB" id="A0A0D9XLX9"/>
<protein>
    <recommendedName>
        <fullName evidence="6">Peptidase A1 domain-containing protein</fullName>
    </recommendedName>
</protein>
<dbReference type="Pfam" id="PF14541">
    <property type="entry name" value="TAXi_C"/>
    <property type="match status" value="3"/>
</dbReference>
<evidence type="ECO:0000313" key="7">
    <source>
        <dbReference type="EnsemblPlants" id="LPERR10G13040.1"/>
    </source>
</evidence>
<dbReference type="Gene3D" id="2.40.70.10">
    <property type="entry name" value="Acid Proteases"/>
    <property type="match status" value="4"/>
</dbReference>
<dbReference type="InterPro" id="IPR032861">
    <property type="entry name" value="TAXi_N"/>
</dbReference>
<evidence type="ECO:0000259" key="6">
    <source>
        <dbReference type="PROSITE" id="PS51767"/>
    </source>
</evidence>
<keyword evidence="3" id="KW-0064">Aspartyl protease</keyword>
<comment type="similarity">
    <text evidence="1">Belongs to the peptidase A1 family.</text>
</comment>
<dbReference type="GO" id="GO:0006508">
    <property type="term" value="P:proteolysis"/>
    <property type="evidence" value="ECO:0007669"/>
    <property type="project" value="UniProtKB-KW"/>
</dbReference>
<dbReference type="STRING" id="77586.A0A0D9XLX9"/>
<dbReference type="PROSITE" id="PS51767">
    <property type="entry name" value="PEPTIDASE_A1"/>
    <property type="match status" value="2"/>
</dbReference>
<dbReference type="PANTHER" id="PTHR47967">
    <property type="entry name" value="OS07G0603500 PROTEIN-RELATED"/>
    <property type="match status" value="1"/>
</dbReference>
<sequence>MAIPVCTAGSRLEGECLLVEVEENVYVLLRQASQDANPLEFTGQIEPHRAHDPQAHAALGTHGLRRGLEQSIRGRVLADAAAEGVAVPIYCVANFTIGTPPQPVSGFIDLNVLKVHQMLQAGSAPVQHVGIGLGRTPWSLVTQTNVTTFSYCLAPHGPGKNSALFLGASAKLAGSSKIASTPLVSISNSSNCCLNTNNDGSDPNYMVQLEGIKAGDVAILTTSSGITVLLDTFRPFSILADGAYQVLKKVVTSALGSPAAKPLKPFDLCFQQAKVSEAPDLVFTFHGGAALTVPSTKYLLDVGNGTVCMPILSSAARLMLPPELEGLTILGSLQQENIHFLFDLEKKTLSFEPADCIAITMGRLMATLLLVLCLISLTTCSLPNRAAALYMHGLRRGMEQSIRGRLLTDTAAESMAMPIKWSSLDTLYNVANLAIGTPPQSVSGILDLNGAAIWTQCSTCTSCFKQDLPLYNPSASSTYQPEPCSTALCQSIPPENRNCSGDGECRYEGPPSLFGHTFGIIISYDIVTIGTAKGRRLIFGCVTANDINITLGGSSGFIGLGRTPWSLIGQMNITVFSYCLSPHGPGKNSVLFLGTSEKLTGSKIASTPLVRTSNSSNDDGSDPYYMVQLEGIKAGDEAVATASSSITVVLDTFLSFSYLADSVYQGLKKVVTSALGSPTAKPLKSFDLCFQGAKVSDAPELVFTFQGGATLTVPSTKYLLGVGNGTVCLSILNSASWLDLTGERLLLEIKQQMNVLLLQASQDADPFKLTRQPQPRRAQDRQAHPAVAVVEQAGVRRAPDGEHVGAYHAARLAAARVRRVDAHVLAVAGGGAVAAVRRDGVAEIGAAWLRLVGVRLGRIEQRELLLEAASSPEFTLSALRPDELAGEPFDVCFPKSSAGGAPELVLTFQGGAAMRVPPASYLLDDGNGGVCLAILSSARLRLPRELEGISILGSLQQENTHLLFDLEKKTLSFEPADCSKLSSENLPAGAVPHNIQCC</sequence>
<dbReference type="InterPro" id="IPR032799">
    <property type="entry name" value="TAXi_C"/>
</dbReference>
<dbReference type="InterPro" id="IPR034161">
    <property type="entry name" value="Pepsin-like_plant"/>
</dbReference>
<name>A0A0D9XLX9_9ORYZ</name>
<dbReference type="eggNOG" id="KOG1339">
    <property type="taxonomic scope" value="Eukaryota"/>
</dbReference>
<evidence type="ECO:0000256" key="3">
    <source>
        <dbReference type="ARBA" id="ARBA00022750"/>
    </source>
</evidence>
<dbReference type="GO" id="GO:0004190">
    <property type="term" value="F:aspartic-type endopeptidase activity"/>
    <property type="evidence" value="ECO:0007669"/>
    <property type="project" value="UniProtKB-KW"/>
</dbReference>
<reference evidence="8" key="2">
    <citation type="submission" date="2013-12" db="EMBL/GenBank/DDBJ databases">
        <authorList>
            <person name="Yu Y."/>
            <person name="Lee S."/>
            <person name="de Baynast K."/>
            <person name="Wissotski M."/>
            <person name="Liu L."/>
            <person name="Talag J."/>
            <person name="Goicoechea J."/>
            <person name="Angelova A."/>
            <person name="Jetty R."/>
            <person name="Kudrna D."/>
            <person name="Golser W."/>
            <person name="Rivera L."/>
            <person name="Zhang J."/>
            <person name="Wing R."/>
        </authorList>
    </citation>
    <scope>NUCLEOTIDE SEQUENCE</scope>
</reference>
<evidence type="ECO:0000256" key="1">
    <source>
        <dbReference type="ARBA" id="ARBA00007447"/>
    </source>
</evidence>
<dbReference type="CDD" id="cd05476">
    <property type="entry name" value="pepsin_A_like_plant"/>
    <property type="match status" value="2"/>
</dbReference>
<dbReference type="Gramene" id="LPERR10G13040.1">
    <property type="protein sequence ID" value="LPERR10G13040.1"/>
    <property type="gene ID" value="LPERR10G13040"/>
</dbReference>
<dbReference type="Pfam" id="PF14543">
    <property type="entry name" value="TAXi_N"/>
    <property type="match status" value="1"/>
</dbReference>
<evidence type="ECO:0000256" key="5">
    <source>
        <dbReference type="ARBA" id="ARBA00023180"/>
    </source>
</evidence>
<dbReference type="PANTHER" id="PTHR47967:SF17">
    <property type="entry name" value="EUKARYOTIC ASPARTYL PROTEASE FAMILY PROTEIN, EXPRESSED"/>
    <property type="match status" value="1"/>
</dbReference>
<feature type="domain" description="Peptidase A1" evidence="6">
    <location>
        <begin position="429"/>
        <end position="764"/>
    </location>
</feature>
<keyword evidence="4" id="KW-0378">Hydrolase</keyword>
<dbReference type="HOGENOM" id="CLU_310014_0_0_1"/>
<evidence type="ECO:0000256" key="4">
    <source>
        <dbReference type="ARBA" id="ARBA00022801"/>
    </source>
</evidence>
<dbReference type="SUPFAM" id="SSF50630">
    <property type="entry name" value="Acid proteases"/>
    <property type="match status" value="3"/>
</dbReference>
<dbReference type="InterPro" id="IPR021109">
    <property type="entry name" value="Peptidase_aspartic_dom_sf"/>
</dbReference>
<keyword evidence="8" id="KW-1185">Reference proteome</keyword>
<dbReference type="InterPro" id="IPR051708">
    <property type="entry name" value="Plant_Aspart_Prot_A1"/>
</dbReference>
<dbReference type="InterPro" id="IPR033121">
    <property type="entry name" value="PEPTIDASE_A1"/>
</dbReference>
<reference evidence="7 8" key="1">
    <citation type="submission" date="2012-08" db="EMBL/GenBank/DDBJ databases">
        <title>Oryza genome evolution.</title>
        <authorList>
            <person name="Wing R.A."/>
        </authorList>
    </citation>
    <scope>NUCLEOTIDE SEQUENCE</scope>
</reference>
<dbReference type="GO" id="GO:0005576">
    <property type="term" value="C:extracellular region"/>
    <property type="evidence" value="ECO:0007669"/>
    <property type="project" value="TreeGrafter"/>
</dbReference>
<reference evidence="7" key="3">
    <citation type="submission" date="2015-04" db="UniProtKB">
        <authorList>
            <consortium name="EnsemblPlants"/>
        </authorList>
    </citation>
    <scope>IDENTIFICATION</scope>
</reference>
<evidence type="ECO:0000256" key="2">
    <source>
        <dbReference type="ARBA" id="ARBA00022670"/>
    </source>
</evidence>
<keyword evidence="2" id="KW-0645">Protease</keyword>
<organism evidence="7 8">
    <name type="scientific">Leersia perrieri</name>
    <dbReference type="NCBI Taxonomy" id="77586"/>
    <lineage>
        <taxon>Eukaryota</taxon>
        <taxon>Viridiplantae</taxon>
        <taxon>Streptophyta</taxon>
        <taxon>Embryophyta</taxon>
        <taxon>Tracheophyta</taxon>
        <taxon>Spermatophyta</taxon>
        <taxon>Magnoliopsida</taxon>
        <taxon>Liliopsida</taxon>
        <taxon>Poales</taxon>
        <taxon>Poaceae</taxon>
        <taxon>BOP clade</taxon>
        <taxon>Oryzoideae</taxon>
        <taxon>Oryzeae</taxon>
        <taxon>Oryzinae</taxon>
        <taxon>Leersia</taxon>
    </lineage>
</organism>